<dbReference type="Pfam" id="PF00557">
    <property type="entry name" value="Peptidase_M24"/>
    <property type="match status" value="1"/>
</dbReference>
<dbReference type="GO" id="GO:0005829">
    <property type="term" value="C:cytosol"/>
    <property type="evidence" value="ECO:0007669"/>
    <property type="project" value="TreeGrafter"/>
</dbReference>
<keyword evidence="10" id="KW-1185">Reference proteome</keyword>
<evidence type="ECO:0000256" key="4">
    <source>
        <dbReference type="ARBA" id="ARBA00022723"/>
    </source>
</evidence>
<feature type="binding site" evidence="6">
    <location>
        <position position="84"/>
    </location>
    <ligand>
        <name>substrate</name>
    </ligand>
</feature>
<dbReference type="GO" id="GO:0004239">
    <property type="term" value="F:initiator methionyl aminopeptidase activity"/>
    <property type="evidence" value="ECO:0007669"/>
    <property type="project" value="UniProtKB-UniRule"/>
</dbReference>
<evidence type="ECO:0000256" key="1">
    <source>
        <dbReference type="ARBA" id="ARBA00002521"/>
    </source>
</evidence>
<feature type="binding site" evidence="6">
    <location>
        <position position="248"/>
    </location>
    <ligand>
        <name>a divalent metal cation</name>
        <dbReference type="ChEBI" id="CHEBI:60240"/>
        <label>1</label>
    </ligand>
</feature>
<dbReference type="GO" id="GO:0006508">
    <property type="term" value="P:proteolysis"/>
    <property type="evidence" value="ECO:0007669"/>
    <property type="project" value="UniProtKB-KW"/>
</dbReference>
<keyword evidence="3 6" id="KW-0645">Protease</keyword>
<keyword evidence="5 6" id="KW-0378">Hydrolase</keyword>
<dbReference type="PANTHER" id="PTHR43330">
    <property type="entry name" value="METHIONINE AMINOPEPTIDASE"/>
    <property type="match status" value="1"/>
</dbReference>
<dbReference type="InterPro" id="IPR000994">
    <property type="entry name" value="Pept_M24"/>
</dbReference>
<evidence type="ECO:0000256" key="3">
    <source>
        <dbReference type="ARBA" id="ARBA00022670"/>
    </source>
</evidence>
<dbReference type="AlphaFoldDB" id="A0A077MEV0"/>
<dbReference type="HAMAP" id="MF_01974">
    <property type="entry name" value="MetAP_1"/>
    <property type="match status" value="1"/>
</dbReference>
<dbReference type="Proteomes" id="UP000035720">
    <property type="component" value="Unassembled WGS sequence"/>
</dbReference>
<feature type="binding site" evidence="6">
    <location>
        <position position="248"/>
    </location>
    <ligand>
        <name>a divalent metal cation</name>
        <dbReference type="ChEBI" id="CHEBI:60240"/>
        <label>2</label>
        <note>catalytic</note>
    </ligand>
</feature>
<evidence type="ECO:0000256" key="7">
    <source>
        <dbReference type="RuleBase" id="RU003653"/>
    </source>
</evidence>
<dbReference type="PROSITE" id="PS00680">
    <property type="entry name" value="MAP_1"/>
    <property type="match status" value="1"/>
</dbReference>
<comment type="catalytic activity">
    <reaction evidence="6 7">
        <text>Release of N-terminal amino acids, preferentially methionine, from peptides and arylamides.</text>
        <dbReference type="EC" id="3.4.11.18"/>
    </reaction>
</comment>
<dbReference type="STRING" id="1193518.BN13_740047"/>
<feature type="binding site" evidence="6">
    <location>
        <position position="217"/>
    </location>
    <ligand>
        <name>a divalent metal cation</name>
        <dbReference type="ChEBI" id="CHEBI:60240"/>
        <label>2</label>
        <note>catalytic</note>
    </ligand>
</feature>
<dbReference type="EMBL" id="CAJC01000188">
    <property type="protein sequence ID" value="CCI54525.1"/>
    <property type="molecule type" value="Genomic_DNA"/>
</dbReference>
<dbReference type="GO" id="GO:0070006">
    <property type="term" value="F:metalloaminopeptidase activity"/>
    <property type="evidence" value="ECO:0007669"/>
    <property type="project" value="UniProtKB-UniRule"/>
</dbReference>
<evidence type="ECO:0000313" key="10">
    <source>
        <dbReference type="Proteomes" id="UP000035720"/>
    </source>
</evidence>
<dbReference type="PANTHER" id="PTHR43330:SF27">
    <property type="entry name" value="METHIONINE AMINOPEPTIDASE"/>
    <property type="match status" value="1"/>
</dbReference>
<proteinExistence type="inferred from homology"/>
<dbReference type="EC" id="3.4.11.18" evidence="6 7"/>
<comment type="cofactor">
    <cofactor evidence="6">
        <name>Co(2+)</name>
        <dbReference type="ChEBI" id="CHEBI:48828"/>
    </cofactor>
    <cofactor evidence="6">
        <name>Zn(2+)</name>
        <dbReference type="ChEBI" id="CHEBI:29105"/>
    </cofactor>
    <cofactor evidence="6">
        <name>Mn(2+)</name>
        <dbReference type="ChEBI" id="CHEBI:29035"/>
    </cofactor>
    <cofactor evidence="6">
        <name>Fe(2+)</name>
        <dbReference type="ChEBI" id="CHEBI:29033"/>
    </cofactor>
    <text evidence="6">Binds 2 divalent metal cations per subunit. Has a high-affinity and a low affinity metal-binding site. The true nature of the physiological cofactor is under debate. The enzyme is active with cobalt, zinc, manganese or divalent iron ions. Most likely, methionine aminopeptidases function as mononuclear Fe(2+)-metalloproteases under physiological conditions, and the catalytically relevant metal-binding site has been assigned to the histidine-containing high-affinity site.</text>
</comment>
<gene>
    <name evidence="9" type="primary">mapA</name>
    <name evidence="6" type="synonym">map</name>
    <name evidence="9" type="ORF">BN13_740047</name>
</gene>
<evidence type="ECO:0000256" key="6">
    <source>
        <dbReference type="HAMAP-Rule" id="MF_01974"/>
    </source>
</evidence>
<dbReference type="OrthoDB" id="9802055at2"/>
<protein>
    <recommendedName>
        <fullName evidence="6 7">Methionine aminopeptidase</fullName>
        <shortName evidence="6">MAP</shortName>
        <shortName evidence="6">MetAP</shortName>
        <ecNumber evidence="6 7">3.4.11.18</ecNumber>
    </recommendedName>
    <alternativeName>
        <fullName evidence="6">Peptidase M</fullName>
    </alternativeName>
</protein>
<dbReference type="PRINTS" id="PR00599">
    <property type="entry name" value="MAPEPTIDASE"/>
</dbReference>
<dbReference type="NCBIfam" id="TIGR00500">
    <property type="entry name" value="met_pdase_I"/>
    <property type="match status" value="1"/>
</dbReference>
<dbReference type="InterPro" id="IPR001714">
    <property type="entry name" value="Pept_M24_MAP"/>
</dbReference>
<keyword evidence="4 6" id="KW-0479">Metal-binding</keyword>
<feature type="binding site" evidence="6">
    <location>
        <position position="184"/>
    </location>
    <ligand>
        <name>a divalent metal cation</name>
        <dbReference type="ChEBI" id="CHEBI:60240"/>
        <label>2</label>
        <note>catalytic</note>
    </ligand>
</feature>
<comment type="caution">
    <text evidence="9">The sequence shown here is derived from an EMBL/GenBank/DDBJ whole genome shotgun (WGS) entry which is preliminary data.</text>
</comment>
<dbReference type="RefSeq" id="WP_048547096.1">
    <property type="nucleotide sequence ID" value="NZ_HF571038.1"/>
</dbReference>
<dbReference type="InterPro" id="IPR002467">
    <property type="entry name" value="Pept_M24A_MAP1"/>
</dbReference>
<evidence type="ECO:0000256" key="2">
    <source>
        <dbReference type="ARBA" id="ARBA00022438"/>
    </source>
</evidence>
<feature type="domain" description="Peptidase M24" evidence="8">
    <location>
        <begin position="19"/>
        <end position="252"/>
    </location>
</feature>
<organism evidence="9 10">
    <name type="scientific">Nostocoides jenkinsii Ben 74</name>
    <dbReference type="NCBI Taxonomy" id="1193518"/>
    <lineage>
        <taxon>Bacteria</taxon>
        <taxon>Bacillati</taxon>
        <taxon>Actinomycetota</taxon>
        <taxon>Actinomycetes</taxon>
        <taxon>Micrococcales</taxon>
        <taxon>Intrasporangiaceae</taxon>
        <taxon>Nostocoides</taxon>
    </lineage>
</organism>
<comment type="similarity">
    <text evidence="6">Belongs to the peptidase M24A family. Methionine aminopeptidase type 1 subfamily.</text>
</comment>
<reference evidence="9 10" key="1">
    <citation type="journal article" date="2013" name="ISME J.">
        <title>A metabolic model for members of the genus Tetrasphaera involved in enhanced biological phosphorus removal.</title>
        <authorList>
            <person name="Kristiansen R."/>
            <person name="Nguyen H.T.T."/>
            <person name="Saunders A.M."/>
            <person name="Nielsen J.L."/>
            <person name="Wimmer R."/>
            <person name="Le V.Q."/>
            <person name="McIlroy S.J."/>
            <person name="Petrovski S."/>
            <person name="Seviour R.J."/>
            <person name="Calteau A."/>
            <person name="Nielsen K.L."/>
            <person name="Nielsen P.H."/>
        </authorList>
    </citation>
    <scope>NUCLEOTIDE SEQUENCE [LARGE SCALE GENOMIC DNA]</scope>
    <source>
        <strain evidence="9 10">Ben 74</strain>
    </source>
</reference>
<dbReference type="CDD" id="cd01086">
    <property type="entry name" value="MetAP1"/>
    <property type="match status" value="1"/>
</dbReference>
<sequence length="280" mass="29906">MSMFGRERIETKSLDEVRAMRPAGLLVAQCLTMLHAATVPGRTTAELDALAEAFIRDNGGRPSFVEVPGYRHTLCTSVNEEIVHGIPGERVLAEGDLLSIDCGAIVDGWHGDAAISLIVGGRDLGRSEDVELMDATRDALWAGIKALEVGRGLFEVGAAVEDSLVETGERRGREYGIVEDYVGHGIGREMHMSPNVPNYRVRGKGPTVKNATTVAIEPMVTLGAQDNRVLDDDWTVVTLDGARACHWEHTVAAHSGGLWVLTAEDGGLEGLGAAYAPLIG</sequence>
<dbReference type="Gene3D" id="3.90.230.10">
    <property type="entry name" value="Creatinase/methionine aminopeptidase superfamily"/>
    <property type="match status" value="1"/>
</dbReference>
<evidence type="ECO:0000259" key="8">
    <source>
        <dbReference type="Pfam" id="PF00557"/>
    </source>
</evidence>
<feature type="binding site" evidence="6">
    <location>
        <position position="112"/>
    </location>
    <ligand>
        <name>a divalent metal cation</name>
        <dbReference type="ChEBI" id="CHEBI:60240"/>
        <label>1</label>
    </ligand>
</feature>
<dbReference type="InterPro" id="IPR036005">
    <property type="entry name" value="Creatinase/aminopeptidase-like"/>
</dbReference>
<evidence type="ECO:0000256" key="5">
    <source>
        <dbReference type="ARBA" id="ARBA00022801"/>
    </source>
</evidence>
<feature type="binding site" evidence="6">
    <location>
        <position position="112"/>
    </location>
    <ligand>
        <name>a divalent metal cation</name>
        <dbReference type="ChEBI" id="CHEBI:60240"/>
        <label>2</label>
        <note>catalytic</note>
    </ligand>
</feature>
<dbReference type="GO" id="GO:0046872">
    <property type="term" value="F:metal ion binding"/>
    <property type="evidence" value="ECO:0007669"/>
    <property type="project" value="UniProtKB-UniRule"/>
</dbReference>
<feature type="binding site" evidence="6">
    <location>
        <position position="101"/>
    </location>
    <ligand>
        <name>a divalent metal cation</name>
        <dbReference type="ChEBI" id="CHEBI:60240"/>
        <label>1</label>
    </ligand>
</feature>
<name>A0A077MEV0_9MICO</name>
<evidence type="ECO:0000313" key="9">
    <source>
        <dbReference type="EMBL" id="CCI54525.1"/>
    </source>
</evidence>
<comment type="subunit">
    <text evidence="6">Monomer.</text>
</comment>
<feature type="binding site" evidence="6">
    <location>
        <position position="191"/>
    </location>
    <ligand>
        <name>substrate</name>
    </ligand>
</feature>
<comment type="function">
    <text evidence="1 6">Removes the N-terminal methionine from nascent proteins. The N-terminal methionine is often cleaved when the second residue in the primary sequence is small and uncharged (Met-Ala-, Cys, Gly, Pro, Ser, Thr, or Val). Requires deformylation of the N(alpha)-formylated initiator methionine before it can be hydrolyzed.</text>
</comment>
<dbReference type="SUPFAM" id="SSF55920">
    <property type="entry name" value="Creatinase/aminopeptidase"/>
    <property type="match status" value="1"/>
</dbReference>
<keyword evidence="2 6" id="KW-0031">Aminopeptidase</keyword>
<accession>A0A077MEV0</accession>